<dbReference type="EMBL" id="FNOV01000007">
    <property type="protein sequence ID" value="SDY27124.1"/>
    <property type="molecule type" value="Genomic_DNA"/>
</dbReference>
<keyword evidence="2" id="KW-0378">Hydrolase</keyword>
<reference evidence="3" key="1">
    <citation type="submission" date="2016-10" db="EMBL/GenBank/DDBJ databases">
        <authorList>
            <person name="Varghese N."/>
            <person name="Submissions S."/>
        </authorList>
    </citation>
    <scope>NUCLEOTIDE SEQUENCE [LARGE SCALE GENOMIC DNA]</scope>
    <source>
        <strain evidence="3">CGMCC 1.8975</strain>
    </source>
</reference>
<keyword evidence="3" id="KW-1185">Reference proteome</keyword>
<dbReference type="SUPFAM" id="SSF49464">
    <property type="entry name" value="Carboxypeptidase regulatory domain-like"/>
    <property type="match status" value="1"/>
</dbReference>
<dbReference type="InterPro" id="IPR008969">
    <property type="entry name" value="CarboxyPept-like_regulatory"/>
</dbReference>
<name>A0A1H3IJV9_9BACT</name>
<proteinExistence type="predicted"/>
<protein>
    <submittedName>
        <fullName evidence="2">Carboxypeptidase regulatory-like domain-containing protein</fullName>
    </submittedName>
</protein>
<feature type="chain" id="PRO_5011679189" evidence="1">
    <location>
        <begin position="24"/>
        <end position="301"/>
    </location>
</feature>
<evidence type="ECO:0000313" key="3">
    <source>
        <dbReference type="Proteomes" id="UP000199249"/>
    </source>
</evidence>
<dbReference type="STRING" id="651662.SAMN04488069_10721"/>
<keyword evidence="1" id="KW-0732">Signal</keyword>
<dbReference type="GO" id="GO:0004180">
    <property type="term" value="F:carboxypeptidase activity"/>
    <property type="evidence" value="ECO:0007669"/>
    <property type="project" value="UniProtKB-KW"/>
</dbReference>
<dbReference type="OrthoDB" id="914976at2"/>
<gene>
    <name evidence="2" type="ORF">SAMN04488069_10721</name>
</gene>
<organism evidence="2 3">
    <name type="scientific">Hymenobacter psychrophilus</name>
    <dbReference type="NCBI Taxonomy" id="651662"/>
    <lineage>
        <taxon>Bacteria</taxon>
        <taxon>Pseudomonadati</taxon>
        <taxon>Bacteroidota</taxon>
        <taxon>Cytophagia</taxon>
        <taxon>Cytophagales</taxon>
        <taxon>Hymenobacteraceae</taxon>
        <taxon>Hymenobacter</taxon>
    </lineage>
</organism>
<dbReference type="RefSeq" id="WP_092740146.1">
    <property type="nucleotide sequence ID" value="NZ_FNOV01000007.1"/>
</dbReference>
<sequence>MPLRLHALLAAALLVAAAQPLYAQRTLIGTVQDERGAAVPFAVLELPAQKLGVQADDEGRFSFPLPASLAPTDSLSVSALGYARRRVPVPAGATATLQLAALPVSLNEVVVRGTRAAPVVLGAEEVDEIRSYGQSGLSEEKNTGWQIAYLVDAPPAGYIEEVRFYVRKKERGKCSEGTQAPFRVRLYAPDSLTGVPGADILLISVLTAATKPGWHTVDVRRFNIKAPSQGFFVAMEWVYTDAKYLCVQATNRPSSKGKFITFYGQSLGCAPSNGHTFNYRAGWGWQKSTFGDAAIQAVIQP</sequence>
<dbReference type="AlphaFoldDB" id="A0A1H3IJV9"/>
<dbReference type="Pfam" id="PF13620">
    <property type="entry name" value="CarboxypepD_reg"/>
    <property type="match status" value="1"/>
</dbReference>
<accession>A0A1H3IJV9</accession>
<feature type="signal peptide" evidence="1">
    <location>
        <begin position="1"/>
        <end position="23"/>
    </location>
</feature>
<evidence type="ECO:0000313" key="2">
    <source>
        <dbReference type="EMBL" id="SDY27124.1"/>
    </source>
</evidence>
<keyword evidence="2" id="KW-0645">Protease</keyword>
<keyword evidence="2" id="KW-0121">Carboxypeptidase</keyword>
<evidence type="ECO:0000256" key="1">
    <source>
        <dbReference type="SAM" id="SignalP"/>
    </source>
</evidence>
<dbReference type="Proteomes" id="UP000199249">
    <property type="component" value="Unassembled WGS sequence"/>
</dbReference>